<evidence type="ECO:0000256" key="4">
    <source>
        <dbReference type="ARBA" id="ARBA00004141"/>
    </source>
</evidence>
<comment type="catalytic activity">
    <reaction evidence="1">
        <text>GTP = 3',5'-cyclic GMP + diphosphate</text>
        <dbReference type="Rhea" id="RHEA:13665"/>
        <dbReference type="ChEBI" id="CHEBI:33019"/>
        <dbReference type="ChEBI" id="CHEBI:37565"/>
        <dbReference type="ChEBI" id="CHEBI:57746"/>
        <dbReference type="EC" id="4.6.1.2"/>
    </reaction>
</comment>
<dbReference type="GO" id="GO:0005524">
    <property type="term" value="F:ATP binding"/>
    <property type="evidence" value="ECO:0007669"/>
    <property type="project" value="UniProtKB-KW"/>
</dbReference>
<dbReference type="FunFam" id="3.30.70.1230:FF:000024">
    <property type="entry name" value="ACXA, isoform A"/>
    <property type="match status" value="1"/>
</dbReference>
<evidence type="ECO:0000256" key="9">
    <source>
        <dbReference type="ARBA" id="ARBA00022840"/>
    </source>
</evidence>
<feature type="domain" description="Guanylate cyclase" evidence="17">
    <location>
        <begin position="92"/>
        <end position="219"/>
    </location>
</feature>
<dbReference type="PANTHER" id="PTHR45627">
    <property type="entry name" value="ADENYLATE CYCLASE TYPE 1"/>
    <property type="match status" value="1"/>
</dbReference>
<proteinExistence type="inferred from homology"/>
<keyword evidence="11" id="KW-1133">Transmembrane helix</keyword>
<dbReference type="InterPro" id="IPR001054">
    <property type="entry name" value="A/G_cyclase"/>
</dbReference>
<sequence length="348" mass="38661">MVVTGSGLICDSNSACSRASIAQKLGDAVRRRTELETLKSRQEKLLLSVIPAYLTDKVSQSIIANSSTARGLPGKNQKLFHDLHVQVHDNVSILFADIVNFTVLAAQLTAKDLVRTLNELYSKFDEDAQKLQCMRIKFLGDCYYAVSGMPVNRPNHADMCVLMGLEMIKTIKQVRVATGVNVNMRIGVHTGSVLCGILGLKKWQFDIWSDDVTLANHMEACGVSGAVHITKKTKDMLMGDYCFVEAKTDDPTILALCEPTYHILPDKATIVERTASIYRNKRRAMDICEDGNAAASRISMKAKMSKMAEFWGAETPFSNLGRERPGEPDETENGDQIRNRRVIFLQQV</sequence>
<evidence type="ECO:0000256" key="11">
    <source>
        <dbReference type="ARBA" id="ARBA00022989"/>
    </source>
</evidence>
<dbReference type="InterPro" id="IPR029787">
    <property type="entry name" value="Nucleotide_cyclase"/>
</dbReference>
<evidence type="ECO:0000256" key="13">
    <source>
        <dbReference type="ARBA" id="ARBA00023136"/>
    </source>
</evidence>
<keyword evidence="14 15" id="KW-0456">Lyase</keyword>
<keyword evidence="8" id="KW-0547">Nucleotide-binding</keyword>
<evidence type="ECO:0000256" key="10">
    <source>
        <dbReference type="ARBA" id="ARBA00022842"/>
    </source>
</evidence>
<dbReference type="Proteomes" id="UP000887577">
    <property type="component" value="Unplaced"/>
</dbReference>
<evidence type="ECO:0000256" key="16">
    <source>
        <dbReference type="SAM" id="MobiDB-lite"/>
    </source>
</evidence>
<dbReference type="PANTHER" id="PTHR45627:SF12">
    <property type="entry name" value="ADENYLATE CYCLASE TYPE 2"/>
    <property type="match status" value="1"/>
</dbReference>
<dbReference type="GO" id="GO:0005886">
    <property type="term" value="C:plasma membrane"/>
    <property type="evidence" value="ECO:0007669"/>
    <property type="project" value="TreeGrafter"/>
</dbReference>
<dbReference type="Gene3D" id="3.30.70.1230">
    <property type="entry name" value="Nucleotide cyclase"/>
    <property type="match status" value="1"/>
</dbReference>
<evidence type="ECO:0000256" key="14">
    <source>
        <dbReference type="ARBA" id="ARBA00023239"/>
    </source>
</evidence>
<keyword evidence="7" id="KW-0479">Metal-binding</keyword>
<dbReference type="GO" id="GO:0007193">
    <property type="term" value="P:adenylate cyclase-inhibiting G protein-coupled receptor signaling pathway"/>
    <property type="evidence" value="ECO:0007669"/>
    <property type="project" value="TreeGrafter"/>
</dbReference>
<protein>
    <recommendedName>
        <fullName evidence="5">adenylate cyclase</fullName>
        <ecNumber evidence="5">4.6.1.1</ecNumber>
    </recommendedName>
</protein>
<keyword evidence="18" id="KW-1185">Reference proteome</keyword>
<dbReference type="GO" id="GO:0035556">
    <property type="term" value="P:intracellular signal transduction"/>
    <property type="evidence" value="ECO:0007669"/>
    <property type="project" value="InterPro"/>
</dbReference>
<keyword evidence="10" id="KW-0460">Magnesium</keyword>
<comment type="cofactor">
    <cofactor evidence="3">
        <name>Mg(2+)</name>
        <dbReference type="ChEBI" id="CHEBI:18420"/>
    </cofactor>
</comment>
<dbReference type="CDD" id="cd07302">
    <property type="entry name" value="CHD"/>
    <property type="match status" value="1"/>
</dbReference>
<evidence type="ECO:0000256" key="5">
    <source>
        <dbReference type="ARBA" id="ARBA00012201"/>
    </source>
</evidence>
<dbReference type="GO" id="GO:0004383">
    <property type="term" value="F:guanylate cyclase activity"/>
    <property type="evidence" value="ECO:0007669"/>
    <property type="project" value="UniProtKB-EC"/>
</dbReference>
<keyword evidence="13" id="KW-0472">Membrane</keyword>
<name>A0A914YAU8_9BILA</name>
<comment type="catalytic activity">
    <reaction evidence="2">
        <text>ATP = 3',5'-cyclic AMP + diphosphate</text>
        <dbReference type="Rhea" id="RHEA:15389"/>
        <dbReference type="ChEBI" id="CHEBI:30616"/>
        <dbReference type="ChEBI" id="CHEBI:33019"/>
        <dbReference type="ChEBI" id="CHEBI:58165"/>
        <dbReference type="EC" id="4.6.1.1"/>
    </reaction>
</comment>
<comment type="similarity">
    <text evidence="15">Belongs to the adenylyl cyclase class-4/guanylyl cyclase family.</text>
</comment>
<dbReference type="GO" id="GO:0007189">
    <property type="term" value="P:adenylate cyclase-activating G protein-coupled receptor signaling pathway"/>
    <property type="evidence" value="ECO:0007669"/>
    <property type="project" value="TreeGrafter"/>
</dbReference>
<evidence type="ECO:0000256" key="15">
    <source>
        <dbReference type="RuleBase" id="RU000405"/>
    </source>
</evidence>
<evidence type="ECO:0000256" key="6">
    <source>
        <dbReference type="ARBA" id="ARBA00022692"/>
    </source>
</evidence>
<organism evidence="18 19">
    <name type="scientific">Panagrolaimus superbus</name>
    <dbReference type="NCBI Taxonomy" id="310955"/>
    <lineage>
        <taxon>Eukaryota</taxon>
        <taxon>Metazoa</taxon>
        <taxon>Ecdysozoa</taxon>
        <taxon>Nematoda</taxon>
        <taxon>Chromadorea</taxon>
        <taxon>Rhabditida</taxon>
        <taxon>Tylenchina</taxon>
        <taxon>Panagrolaimomorpha</taxon>
        <taxon>Panagrolaimoidea</taxon>
        <taxon>Panagrolaimidae</taxon>
        <taxon>Panagrolaimus</taxon>
    </lineage>
</organism>
<keyword evidence="6" id="KW-0812">Transmembrane</keyword>
<feature type="region of interest" description="Disordered" evidence="16">
    <location>
        <begin position="316"/>
        <end position="336"/>
    </location>
</feature>
<evidence type="ECO:0000256" key="2">
    <source>
        <dbReference type="ARBA" id="ARBA00001593"/>
    </source>
</evidence>
<dbReference type="WBParaSite" id="PSU_v2.g16414.t1">
    <property type="protein sequence ID" value="PSU_v2.g16414.t1"/>
    <property type="gene ID" value="PSU_v2.g16414"/>
</dbReference>
<dbReference type="GO" id="GO:0004016">
    <property type="term" value="F:adenylate cyclase activity"/>
    <property type="evidence" value="ECO:0007669"/>
    <property type="project" value="UniProtKB-EC"/>
</dbReference>
<dbReference type="SMART" id="SM00044">
    <property type="entry name" value="CYCc"/>
    <property type="match status" value="1"/>
</dbReference>
<dbReference type="InterPro" id="IPR018297">
    <property type="entry name" value="A/G_cyclase_CS"/>
</dbReference>
<evidence type="ECO:0000256" key="12">
    <source>
        <dbReference type="ARBA" id="ARBA00022998"/>
    </source>
</evidence>
<evidence type="ECO:0000259" key="17">
    <source>
        <dbReference type="PROSITE" id="PS50125"/>
    </source>
</evidence>
<dbReference type="Pfam" id="PF00211">
    <property type="entry name" value="Guanylate_cyc"/>
    <property type="match status" value="1"/>
</dbReference>
<dbReference type="EC" id="4.6.1.1" evidence="5"/>
<evidence type="ECO:0000313" key="19">
    <source>
        <dbReference type="WBParaSite" id="PSU_v2.g16414.t1"/>
    </source>
</evidence>
<evidence type="ECO:0000256" key="3">
    <source>
        <dbReference type="ARBA" id="ARBA00001946"/>
    </source>
</evidence>
<evidence type="ECO:0000256" key="7">
    <source>
        <dbReference type="ARBA" id="ARBA00022723"/>
    </source>
</evidence>
<evidence type="ECO:0000256" key="8">
    <source>
        <dbReference type="ARBA" id="ARBA00022741"/>
    </source>
</evidence>
<accession>A0A914YAU8</accession>
<dbReference type="SUPFAM" id="SSF55073">
    <property type="entry name" value="Nucleotide cyclase"/>
    <property type="match status" value="1"/>
</dbReference>
<evidence type="ECO:0000313" key="18">
    <source>
        <dbReference type="Proteomes" id="UP000887577"/>
    </source>
</evidence>
<dbReference type="PROSITE" id="PS00452">
    <property type="entry name" value="GUANYLATE_CYCLASE_1"/>
    <property type="match status" value="1"/>
</dbReference>
<comment type="subcellular location">
    <subcellularLocation>
        <location evidence="4">Membrane</location>
        <topology evidence="4">Multi-pass membrane protein</topology>
    </subcellularLocation>
</comment>
<dbReference type="GO" id="GO:0006171">
    <property type="term" value="P:cAMP biosynthetic process"/>
    <property type="evidence" value="ECO:0007669"/>
    <property type="project" value="UniProtKB-KW"/>
</dbReference>
<keyword evidence="9" id="KW-0067">ATP-binding</keyword>
<keyword evidence="12" id="KW-0115">cAMP biosynthesis</keyword>
<evidence type="ECO:0000256" key="1">
    <source>
        <dbReference type="ARBA" id="ARBA00001436"/>
    </source>
</evidence>
<reference evidence="19" key="1">
    <citation type="submission" date="2022-11" db="UniProtKB">
        <authorList>
            <consortium name="WormBaseParasite"/>
        </authorList>
    </citation>
    <scope>IDENTIFICATION</scope>
</reference>
<dbReference type="PROSITE" id="PS50125">
    <property type="entry name" value="GUANYLATE_CYCLASE_2"/>
    <property type="match status" value="1"/>
</dbReference>
<dbReference type="AlphaFoldDB" id="A0A914YAU8"/>
<dbReference type="GO" id="GO:0046872">
    <property type="term" value="F:metal ion binding"/>
    <property type="evidence" value="ECO:0007669"/>
    <property type="project" value="UniProtKB-KW"/>
</dbReference>